<accession>A0AAW0B6P0</accession>
<keyword evidence="1" id="KW-1133">Transmembrane helix</keyword>
<keyword evidence="1" id="KW-0472">Membrane</keyword>
<sequence>MSTHSDNRVTQLVSSAFVLAGTAPMNFWAMIGSDTKAGMVETSLGRWICWLYYRIAHPRATRKLFILVRPIYAQVAAVSDPSTIDTKPTPEDSVKNNA</sequence>
<evidence type="ECO:0000313" key="3">
    <source>
        <dbReference type="Proteomes" id="UP001383192"/>
    </source>
</evidence>
<keyword evidence="1" id="KW-0812">Transmembrane</keyword>
<reference evidence="2 3" key="1">
    <citation type="submission" date="2024-01" db="EMBL/GenBank/DDBJ databases">
        <title>A draft genome for a cacao thread blight-causing isolate of Paramarasmius palmivorus.</title>
        <authorList>
            <person name="Baruah I.K."/>
            <person name="Bukari Y."/>
            <person name="Amoako-Attah I."/>
            <person name="Meinhardt L.W."/>
            <person name="Bailey B.A."/>
            <person name="Cohen S.P."/>
        </authorList>
    </citation>
    <scope>NUCLEOTIDE SEQUENCE [LARGE SCALE GENOMIC DNA]</scope>
    <source>
        <strain evidence="2 3">GH-12</strain>
    </source>
</reference>
<proteinExistence type="predicted"/>
<dbReference type="Proteomes" id="UP001383192">
    <property type="component" value="Unassembled WGS sequence"/>
</dbReference>
<name>A0AAW0B6P0_9AGAR</name>
<keyword evidence="3" id="KW-1185">Reference proteome</keyword>
<protein>
    <submittedName>
        <fullName evidence="2">Uncharacterized protein</fullName>
    </submittedName>
</protein>
<dbReference type="AlphaFoldDB" id="A0AAW0B6P0"/>
<dbReference type="EMBL" id="JAYKXP010000165">
    <property type="protein sequence ID" value="KAK7021731.1"/>
    <property type="molecule type" value="Genomic_DNA"/>
</dbReference>
<evidence type="ECO:0000256" key="1">
    <source>
        <dbReference type="SAM" id="Phobius"/>
    </source>
</evidence>
<organism evidence="2 3">
    <name type="scientific">Paramarasmius palmivorus</name>
    <dbReference type="NCBI Taxonomy" id="297713"/>
    <lineage>
        <taxon>Eukaryota</taxon>
        <taxon>Fungi</taxon>
        <taxon>Dikarya</taxon>
        <taxon>Basidiomycota</taxon>
        <taxon>Agaricomycotina</taxon>
        <taxon>Agaricomycetes</taxon>
        <taxon>Agaricomycetidae</taxon>
        <taxon>Agaricales</taxon>
        <taxon>Marasmiineae</taxon>
        <taxon>Marasmiaceae</taxon>
        <taxon>Paramarasmius</taxon>
    </lineage>
</organism>
<comment type="caution">
    <text evidence="2">The sequence shown here is derived from an EMBL/GenBank/DDBJ whole genome shotgun (WGS) entry which is preliminary data.</text>
</comment>
<gene>
    <name evidence="2" type="ORF">VNI00_017308</name>
</gene>
<feature type="transmembrane region" description="Helical" evidence="1">
    <location>
        <begin position="12"/>
        <end position="31"/>
    </location>
</feature>
<evidence type="ECO:0000313" key="2">
    <source>
        <dbReference type="EMBL" id="KAK7021731.1"/>
    </source>
</evidence>